<evidence type="ECO:0000256" key="3">
    <source>
        <dbReference type="ARBA" id="ARBA00022723"/>
    </source>
</evidence>
<dbReference type="GO" id="GO:0004022">
    <property type="term" value="F:alcohol dehydrogenase (NAD+) activity"/>
    <property type="evidence" value="ECO:0007669"/>
    <property type="project" value="TreeGrafter"/>
</dbReference>
<dbReference type="OrthoDB" id="1560166at2759"/>
<evidence type="ECO:0000313" key="9">
    <source>
        <dbReference type="Proteomes" id="UP000076761"/>
    </source>
</evidence>
<reference evidence="8 9" key="1">
    <citation type="journal article" date="2016" name="Mol. Biol. Evol.">
        <title>Comparative Genomics of Early-Diverging Mushroom-Forming Fungi Provides Insights into the Origins of Lignocellulose Decay Capabilities.</title>
        <authorList>
            <person name="Nagy L.G."/>
            <person name="Riley R."/>
            <person name="Tritt A."/>
            <person name="Adam C."/>
            <person name="Daum C."/>
            <person name="Floudas D."/>
            <person name="Sun H."/>
            <person name="Yadav J.S."/>
            <person name="Pangilinan J."/>
            <person name="Larsson K.H."/>
            <person name="Matsuura K."/>
            <person name="Barry K."/>
            <person name="Labutti K."/>
            <person name="Kuo R."/>
            <person name="Ohm R.A."/>
            <person name="Bhattacharya S.S."/>
            <person name="Shirouzu T."/>
            <person name="Yoshinaga Y."/>
            <person name="Martin F.M."/>
            <person name="Grigoriev I.V."/>
            <person name="Hibbett D.S."/>
        </authorList>
    </citation>
    <scope>NUCLEOTIDE SEQUENCE [LARGE SCALE GENOMIC DNA]</scope>
    <source>
        <strain evidence="8 9">HHB14362 ss-1</strain>
    </source>
</reference>
<dbReference type="STRING" id="1314782.A0A165UE54"/>
<keyword evidence="9" id="KW-1185">Reference proteome</keyword>
<dbReference type="GO" id="GO:0046872">
    <property type="term" value="F:metal ion binding"/>
    <property type="evidence" value="ECO:0007669"/>
    <property type="project" value="UniProtKB-KW"/>
</dbReference>
<protein>
    <submittedName>
        <fullName evidence="8">GroES-like protein</fullName>
    </submittedName>
</protein>
<organism evidence="8 9">
    <name type="scientific">Neolentinus lepideus HHB14362 ss-1</name>
    <dbReference type="NCBI Taxonomy" id="1314782"/>
    <lineage>
        <taxon>Eukaryota</taxon>
        <taxon>Fungi</taxon>
        <taxon>Dikarya</taxon>
        <taxon>Basidiomycota</taxon>
        <taxon>Agaricomycotina</taxon>
        <taxon>Agaricomycetes</taxon>
        <taxon>Gloeophyllales</taxon>
        <taxon>Gloeophyllaceae</taxon>
        <taxon>Neolentinus</taxon>
    </lineage>
</organism>
<keyword evidence="5" id="KW-0560">Oxidoreductase</keyword>
<evidence type="ECO:0000256" key="1">
    <source>
        <dbReference type="ARBA" id="ARBA00001947"/>
    </source>
</evidence>
<dbReference type="SUPFAM" id="SSF51735">
    <property type="entry name" value="NAD(P)-binding Rossmann-fold domains"/>
    <property type="match status" value="1"/>
</dbReference>
<accession>A0A165UE54</accession>
<evidence type="ECO:0000313" key="8">
    <source>
        <dbReference type="EMBL" id="KZT28016.1"/>
    </source>
</evidence>
<sequence>MFAPEPEFKAMTLPKTYKAASCPGPNKPWQIVTLPLRAPSSEEVLIRVHASGICFSDHFCHTGNWPGLAFPRVTGHEVVGRVAGLGSALQQQEDVTERFKNGALVGVGWNGGYCRRCEFCRKGQFWTCKNGGVTGFTFDGGHAEYMYAPVTAVVSLPEEALEKASYAELAPLFCGGLTVFDAIRTTTWEQGDICVVQGIGGLGHLAIQYAAKMGLKVYAVSSGPSKRSLALSLGASDYIDSSTIDPVEYIQSLGGARIIVCTAPKASHINAIIPAVGKNGTVTLVSAAVDGNIEVANLLLNMNRASVRGWCCGTAPDMEQCVKFSTVADVKSFVQTYPLEEFPNAYDRVMSNDARFRNVIVFP</sequence>
<keyword evidence="4" id="KW-0862">Zinc</keyword>
<dbReference type="PANTHER" id="PTHR42940:SF7">
    <property type="entry name" value="ALCOHOL DEHYDROGENASE-LIKE N-TERMINAL DOMAIN-CONTAINING PROTEIN"/>
    <property type="match status" value="1"/>
</dbReference>
<dbReference type="InterPro" id="IPR013149">
    <property type="entry name" value="ADH-like_C"/>
</dbReference>
<evidence type="ECO:0000259" key="7">
    <source>
        <dbReference type="Pfam" id="PF08240"/>
    </source>
</evidence>
<feature type="domain" description="Alcohol dehydrogenase-like N-terminal" evidence="7">
    <location>
        <begin position="41"/>
        <end position="158"/>
    </location>
</feature>
<dbReference type="InParanoid" id="A0A165UE54"/>
<keyword evidence="3" id="KW-0479">Metal-binding</keyword>
<dbReference type="EMBL" id="KV425559">
    <property type="protein sequence ID" value="KZT28016.1"/>
    <property type="molecule type" value="Genomic_DNA"/>
</dbReference>
<dbReference type="SUPFAM" id="SSF50129">
    <property type="entry name" value="GroES-like"/>
    <property type="match status" value="1"/>
</dbReference>
<comment type="cofactor">
    <cofactor evidence="1">
        <name>Zn(2+)</name>
        <dbReference type="ChEBI" id="CHEBI:29105"/>
    </cofactor>
</comment>
<evidence type="ECO:0000256" key="4">
    <source>
        <dbReference type="ARBA" id="ARBA00022833"/>
    </source>
</evidence>
<dbReference type="Proteomes" id="UP000076761">
    <property type="component" value="Unassembled WGS sequence"/>
</dbReference>
<evidence type="ECO:0000259" key="6">
    <source>
        <dbReference type="Pfam" id="PF00107"/>
    </source>
</evidence>
<comment type="similarity">
    <text evidence="2">Belongs to the zinc-containing alcohol dehydrogenase family.</text>
</comment>
<gene>
    <name evidence="8" type="ORF">NEOLEDRAFT_1129933</name>
</gene>
<dbReference type="InterPro" id="IPR013154">
    <property type="entry name" value="ADH-like_N"/>
</dbReference>
<dbReference type="AlphaFoldDB" id="A0A165UE54"/>
<dbReference type="Gene3D" id="3.90.180.10">
    <property type="entry name" value="Medium-chain alcohol dehydrogenases, catalytic domain"/>
    <property type="match status" value="1"/>
</dbReference>
<feature type="domain" description="Alcohol dehydrogenase-like C-terminal" evidence="6">
    <location>
        <begin position="201"/>
        <end position="324"/>
    </location>
</feature>
<dbReference type="InterPro" id="IPR036291">
    <property type="entry name" value="NAD(P)-bd_dom_sf"/>
</dbReference>
<dbReference type="Pfam" id="PF08240">
    <property type="entry name" value="ADH_N"/>
    <property type="match status" value="1"/>
</dbReference>
<dbReference type="PANTHER" id="PTHR42940">
    <property type="entry name" value="ALCOHOL DEHYDROGENASE 1-RELATED"/>
    <property type="match status" value="1"/>
</dbReference>
<evidence type="ECO:0000256" key="2">
    <source>
        <dbReference type="ARBA" id="ARBA00008072"/>
    </source>
</evidence>
<dbReference type="GO" id="GO:0005737">
    <property type="term" value="C:cytoplasm"/>
    <property type="evidence" value="ECO:0007669"/>
    <property type="project" value="TreeGrafter"/>
</dbReference>
<dbReference type="Pfam" id="PF00107">
    <property type="entry name" value="ADH_zinc_N"/>
    <property type="match status" value="1"/>
</dbReference>
<evidence type="ECO:0000256" key="5">
    <source>
        <dbReference type="ARBA" id="ARBA00023002"/>
    </source>
</evidence>
<proteinExistence type="inferred from homology"/>
<name>A0A165UE54_9AGAM</name>
<dbReference type="Gene3D" id="3.40.50.720">
    <property type="entry name" value="NAD(P)-binding Rossmann-like Domain"/>
    <property type="match status" value="1"/>
</dbReference>
<dbReference type="InterPro" id="IPR011032">
    <property type="entry name" value="GroES-like_sf"/>
</dbReference>